<protein>
    <submittedName>
        <fullName evidence="1">Uncharacterized protein</fullName>
    </submittedName>
</protein>
<dbReference type="SUPFAM" id="SSF63748">
    <property type="entry name" value="Tudor/PWWP/MBT"/>
    <property type="match status" value="1"/>
</dbReference>
<accession>A0A7R9HWQ4</accession>
<dbReference type="Gene3D" id="2.30.30.140">
    <property type="match status" value="1"/>
</dbReference>
<sequence>MLSFRPSWNGFHSKCSVPDQVGIVFAPNAQFQTQLELVYSKCSVPGQVGIVSTPYAQFLNSAWIEEVNIKPYGEFKEQLIKSSKSGAFKEAVESIEDYIKNGKSDIDDPDATFNKLRESTNEKKEKIPKVKKQFLEKFGGQHPPSKSSIWALSKKLETKGTLLDNHAGGRPKMSEEMI</sequence>
<proteinExistence type="predicted"/>
<gene>
    <name evidence="1" type="ORF">TBIB3V08_LOCUS1638</name>
</gene>
<dbReference type="EMBL" id="OD564584">
    <property type="protein sequence ID" value="CAD7439059.1"/>
    <property type="molecule type" value="Genomic_DNA"/>
</dbReference>
<reference evidence="1" key="1">
    <citation type="submission" date="2020-11" db="EMBL/GenBank/DDBJ databases">
        <authorList>
            <person name="Tran Van P."/>
        </authorList>
    </citation>
    <scope>NUCLEOTIDE SEQUENCE</scope>
</reference>
<evidence type="ECO:0000313" key="1">
    <source>
        <dbReference type="EMBL" id="CAD7439059.1"/>
    </source>
</evidence>
<organism evidence="1">
    <name type="scientific">Timema bartmani</name>
    <dbReference type="NCBI Taxonomy" id="61472"/>
    <lineage>
        <taxon>Eukaryota</taxon>
        <taxon>Metazoa</taxon>
        <taxon>Ecdysozoa</taxon>
        <taxon>Arthropoda</taxon>
        <taxon>Hexapoda</taxon>
        <taxon>Insecta</taxon>
        <taxon>Pterygota</taxon>
        <taxon>Neoptera</taxon>
        <taxon>Polyneoptera</taxon>
        <taxon>Phasmatodea</taxon>
        <taxon>Timematodea</taxon>
        <taxon>Timematoidea</taxon>
        <taxon>Timematidae</taxon>
        <taxon>Timema</taxon>
    </lineage>
</organism>
<name>A0A7R9HWQ4_9NEOP</name>
<dbReference type="AlphaFoldDB" id="A0A7R9HWQ4"/>